<name>A0A7S3ZDE9_9EUKA</name>
<feature type="region of interest" description="Disordered" evidence="1">
    <location>
        <begin position="61"/>
        <end position="143"/>
    </location>
</feature>
<dbReference type="AlphaFoldDB" id="A0A7S3ZDE9"/>
<sequence length="143" mass="16570">MATPDHGLVTGMMKQSLAHLLDDGIDRSFRIQQRYGYNSSEWRYHTQRLAEKVMGVRDSFSLTASSMVPPGEHVGSNTTEEEDDPAQHQHQQQPQLQQHQHQEEPRPTRRRRRRHKGESTARARSSRCDDEEQDPMDLVDSSH</sequence>
<organism evidence="2">
    <name type="scientific">Lotharella globosa</name>
    <dbReference type="NCBI Taxonomy" id="91324"/>
    <lineage>
        <taxon>Eukaryota</taxon>
        <taxon>Sar</taxon>
        <taxon>Rhizaria</taxon>
        <taxon>Cercozoa</taxon>
        <taxon>Chlorarachniophyceae</taxon>
        <taxon>Lotharella</taxon>
    </lineage>
</organism>
<gene>
    <name evidence="2" type="ORF">LGLO00237_LOCUS31614</name>
</gene>
<accession>A0A7S3ZDE9</accession>
<proteinExistence type="predicted"/>
<evidence type="ECO:0000256" key="1">
    <source>
        <dbReference type="SAM" id="MobiDB-lite"/>
    </source>
</evidence>
<evidence type="ECO:0000313" key="2">
    <source>
        <dbReference type="EMBL" id="CAE0679829.1"/>
    </source>
</evidence>
<dbReference type="EMBL" id="HBIV01045067">
    <property type="protein sequence ID" value="CAE0679829.1"/>
    <property type="molecule type" value="Transcribed_RNA"/>
</dbReference>
<reference evidence="2" key="1">
    <citation type="submission" date="2021-01" db="EMBL/GenBank/DDBJ databases">
        <authorList>
            <person name="Corre E."/>
            <person name="Pelletier E."/>
            <person name="Niang G."/>
            <person name="Scheremetjew M."/>
            <person name="Finn R."/>
            <person name="Kale V."/>
            <person name="Holt S."/>
            <person name="Cochrane G."/>
            <person name="Meng A."/>
            <person name="Brown T."/>
            <person name="Cohen L."/>
        </authorList>
    </citation>
    <scope>NUCLEOTIDE SEQUENCE</scope>
    <source>
        <strain evidence="2">CCCM811</strain>
    </source>
</reference>
<protein>
    <submittedName>
        <fullName evidence="2">Uncharacterized protein</fullName>
    </submittedName>
</protein>
<feature type="compositionally biased region" description="Low complexity" evidence="1">
    <location>
        <begin position="88"/>
        <end position="99"/>
    </location>
</feature>